<dbReference type="AlphaFoldDB" id="A0A934K496"/>
<evidence type="ECO:0000256" key="2">
    <source>
        <dbReference type="ARBA" id="ARBA00022630"/>
    </source>
</evidence>
<protein>
    <submittedName>
        <fullName evidence="6">FAD-dependent oxidoreductase</fullName>
    </submittedName>
</protein>
<dbReference type="GO" id="GO:0008202">
    <property type="term" value="P:steroid metabolic process"/>
    <property type="evidence" value="ECO:0007669"/>
    <property type="project" value="UniProtKB-ARBA"/>
</dbReference>
<dbReference type="SUPFAM" id="SSF51905">
    <property type="entry name" value="FAD/NAD(P)-binding domain"/>
    <property type="match status" value="1"/>
</dbReference>
<dbReference type="PRINTS" id="PR00368">
    <property type="entry name" value="FADPNR"/>
</dbReference>
<organism evidence="6 7">
    <name type="scientific">Candidatus Nephthysia bennettiae</name>
    <dbReference type="NCBI Taxonomy" id="3127016"/>
    <lineage>
        <taxon>Bacteria</taxon>
        <taxon>Bacillati</taxon>
        <taxon>Candidatus Dormiibacterota</taxon>
        <taxon>Candidatus Dormibacteria</taxon>
        <taxon>Candidatus Dormibacterales</taxon>
        <taxon>Candidatus Dormibacteraceae</taxon>
        <taxon>Candidatus Nephthysia</taxon>
    </lineage>
</organism>
<dbReference type="PANTHER" id="PTHR43400:SF10">
    <property type="entry name" value="3-OXOSTEROID 1-DEHYDROGENASE"/>
    <property type="match status" value="1"/>
</dbReference>
<dbReference type="Pfam" id="PF00890">
    <property type="entry name" value="FAD_binding_2"/>
    <property type="match status" value="1"/>
</dbReference>
<dbReference type="SUPFAM" id="SSF56425">
    <property type="entry name" value="Succinate dehydrogenase/fumarate reductase flavoprotein, catalytic domain"/>
    <property type="match status" value="1"/>
</dbReference>
<dbReference type="Gene3D" id="3.50.50.60">
    <property type="entry name" value="FAD/NAD(P)-binding domain"/>
    <property type="match status" value="1"/>
</dbReference>
<evidence type="ECO:0000256" key="4">
    <source>
        <dbReference type="ARBA" id="ARBA00023002"/>
    </source>
</evidence>
<dbReference type="EMBL" id="JAEKNR010000118">
    <property type="protein sequence ID" value="MBJ7598574.1"/>
    <property type="molecule type" value="Genomic_DNA"/>
</dbReference>
<dbReference type="Proteomes" id="UP000612893">
    <property type="component" value="Unassembled WGS sequence"/>
</dbReference>
<dbReference type="GO" id="GO:0033765">
    <property type="term" value="F:steroid dehydrogenase activity, acting on the CH-CH group of donors"/>
    <property type="evidence" value="ECO:0007669"/>
    <property type="project" value="UniProtKB-ARBA"/>
</dbReference>
<comment type="caution">
    <text evidence="6">The sequence shown here is derived from an EMBL/GenBank/DDBJ whole genome shotgun (WGS) entry which is preliminary data.</text>
</comment>
<dbReference type="RefSeq" id="WP_338201688.1">
    <property type="nucleotide sequence ID" value="NZ_JAEKNR010000118.1"/>
</dbReference>
<dbReference type="InterPro" id="IPR027477">
    <property type="entry name" value="Succ_DH/fumarate_Rdtase_cat_sf"/>
</dbReference>
<gene>
    <name evidence="6" type="ORF">JF922_10880</name>
</gene>
<keyword evidence="2" id="KW-0285">Flavoprotein</keyword>
<name>A0A934K496_9BACT</name>
<keyword evidence="7" id="KW-1185">Reference proteome</keyword>
<dbReference type="InterPro" id="IPR003953">
    <property type="entry name" value="FAD-dep_OxRdtase_2_FAD-bd"/>
</dbReference>
<proteinExistence type="predicted"/>
<keyword evidence="4" id="KW-0560">Oxidoreductase</keyword>
<comment type="cofactor">
    <cofactor evidence="1">
        <name>FAD</name>
        <dbReference type="ChEBI" id="CHEBI:57692"/>
    </cofactor>
</comment>
<feature type="domain" description="FAD-dependent oxidoreductase 2 FAD-binding" evidence="5">
    <location>
        <begin position="5"/>
        <end position="433"/>
    </location>
</feature>
<evidence type="ECO:0000256" key="1">
    <source>
        <dbReference type="ARBA" id="ARBA00001974"/>
    </source>
</evidence>
<evidence type="ECO:0000259" key="5">
    <source>
        <dbReference type="Pfam" id="PF00890"/>
    </source>
</evidence>
<dbReference type="InterPro" id="IPR050315">
    <property type="entry name" value="FAD-oxidoreductase_2"/>
</dbReference>
<reference evidence="6" key="1">
    <citation type="submission" date="2020-10" db="EMBL/GenBank/DDBJ databases">
        <title>Ca. Dormibacterota MAGs.</title>
        <authorList>
            <person name="Montgomery K."/>
        </authorList>
    </citation>
    <scope>NUCLEOTIDE SEQUENCE [LARGE SCALE GENOMIC DNA]</scope>
    <source>
        <strain evidence="6">SC8812_S17_10</strain>
    </source>
</reference>
<evidence type="ECO:0000256" key="3">
    <source>
        <dbReference type="ARBA" id="ARBA00022827"/>
    </source>
</evidence>
<evidence type="ECO:0000313" key="7">
    <source>
        <dbReference type="Proteomes" id="UP000612893"/>
    </source>
</evidence>
<dbReference type="InterPro" id="IPR036188">
    <property type="entry name" value="FAD/NAD-bd_sf"/>
</dbReference>
<dbReference type="PANTHER" id="PTHR43400">
    <property type="entry name" value="FUMARATE REDUCTASE"/>
    <property type="match status" value="1"/>
</dbReference>
<evidence type="ECO:0000313" key="6">
    <source>
        <dbReference type="EMBL" id="MBJ7598574.1"/>
    </source>
</evidence>
<keyword evidence="3" id="KW-0274">FAD</keyword>
<sequence length="457" mass="48425">MSAEVVIAGAGPGGMAAAIEAARGGASVLVVEARSEIGGNAARSTGYMAFLDSDLQRDAGIEDSEELFLADLRKEVDYQSERYGLFYDEELARTVVRGSTGVYSLLRELGIGFNRFIPRPLQHSVDRMVDVDDVSHFRTSFEPEFARLGIEVMYNARAERLIVEDGRVAGIAVRTNAGDGDAAQQHRGEVQDLRAGAVILATGGYQANPALRQHYQPAFLAGGPYLGIDTARGDGHLMGQTVGGELINMTMIPPLVMVGSALVEDCIAVNLKGRRFHDEAGTYDDRVAALLAQPEKRAYYLCDGRTARAKDHLIEQMPGQPVSAASIAELAAGIGCPPDALQQTVEEWNQLVASGAERDPAFGRIVFPAERTGLTDAPFLAMPMVIGANFPAGGFRVTPSLEVRDVFGAVIPRLFAVGDCVGGVNPASGLGGMHILGAMTLGRIGGRSAARLVGKAV</sequence>
<dbReference type="Gene3D" id="3.90.700.10">
    <property type="entry name" value="Succinate dehydrogenase/fumarate reductase flavoprotein, catalytic domain"/>
    <property type="match status" value="1"/>
</dbReference>
<accession>A0A934K496</accession>